<dbReference type="PANTHER" id="PTHR42734">
    <property type="entry name" value="METAL TRANSPORT SYSTEM ATP-BINDING PROTEIN TM_0124-RELATED"/>
    <property type="match status" value="1"/>
</dbReference>
<dbReference type="InterPro" id="IPR003593">
    <property type="entry name" value="AAA+_ATPase"/>
</dbReference>
<dbReference type="InterPro" id="IPR003439">
    <property type="entry name" value="ABC_transporter-like_ATP-bd"/>
</dbReference>
<comment type="caution">
    <text evidence="6">The sequence shown here is derived from an EMBL/GenBank/DDBJ whole genome shotgun (WGS) entry which is preliminary data.</text>
</comment>
<reference evidence="6" key="1">
    <citation type="submission" date="2019-08" db="EMBL/GenBank/DDBJ databases">
        <authorList>
            <person name="Kucharzyk K."/>
            <person name="Murdoch R.W."/>
            <person name="Higgins S."/>
            <person name="Loffler F."/>
        </authorList>
    </citation>
    <scope>NUCLEOTIDE SEQUENCE</scope>
</reference>
<dbReference type="InterPro" id="IPR050153">
    <property type="entry name" value="Metal_Ion_Import_ABC"/>
</dbReference>
<evidence type="ECO:0000256" key="1">
    <source>
        <dbReference type="ARBA" id="ARBA00005417"/>
    </source>
</evidence>
<dbReference type="InterPro" id="IPR027417">
    <property type="entry name" value="P-loop_NTPase"/>
</dbReference>
<name>A0A644WHN6_9ZZZZ</name>
<evidence type="ECO:0000259" key="5">
    <source>
        <dbReference type="PROSITE" id="PS50893"/>
    </source>
</evidence>
<dbReference type="PANTHER" id="PTHR42734:SF17">
    <property type="entry name" value="METAL TRANSPORT SYSTEM ATP-BINDING PROTEIN TM_0124-RELATED"/>
    <property type="match status" value="1"/>
</dbReference>
<dbReference type="EC" id="3.6.3.-" evidence="6"/>
<dbReference type="PROSITE" id="PS00211">
    <property type="entry name" value="ABC_TRANSPORTER_1"/>
    <property type="match status" value="1"/>
</dbReference>
<gene>
    <name evidence="6" type="primary">znuC_13</name>
    <name evidence="6" type="ORF">SDC9_48278</name>
</gene>
<dbReference type="InterPro" id="IPR017871">
    <property type="entry name" value="ABC_transporter-like_CS"/>
</dbReference>
<proteinExistence type="inferred from homology"/>
<keyword evidence="6" id="KW-0378">Hydrolase</keyword>
<comment type="similarity">
    <text evidence="1">Belongs to the ABC transporter superfamily.</text>
</comment>
<evidence type="ECO:0000256" key="2">
    <source>
        <dbReference type="ARBA" id="ARBA00022448"/>
    </source>
</evidence>
<evidence type="ECO:0000256" key="3">
    <source>
        <dbReference type="ARBA" id="ARBA00022741"/>
    </source>
</evidence>
<feature type="domain" description="ABC transporter" evidence="5">
    <location>
        <begin position="8"/>
        <end position="228"/>
    </location>
</feature>
<accession>A0A644WHN6</accession>
<keyword evidence="2" id="KW-0813">Transport</keyword>
<dbReference type="AlphaFoldDB" id="A0A644WHN6"/>
<dbReference type="Pfam" id="PF00005">
    <property type="entry name" value="ABC_tran"/>
    <property type="match status" value="1"/>
</dbReference>
<dbReference type="SMART" id="SM00382">
    <property type="entry name" value="AAA"/>
    <property type="match status" value="1"/>
</dbReference>
<dbReference type="EMBL" id="VSSQ01000840">
    <property type="protein sequence ID" value="MPM02033.1"/>
    <property type="molecule type" value="Genomic_DNA"/>
</dbReference>
<dbReference type="GO" id="GO:0016887">
    <property type="term" value="F:ATP hydrolysis activity"/>
    <property type="evidence" value="ECO:0007669"/>
    <property type="project" value="InterPro"/>
</dbReference>
<organism evidence="6">
    <name type="scientific">bioreactor metagenome</name>
    <dbReference type="NCBI Taxonomy" id="1076179"/>
    <lineage>
        <taxon>unclassified sequences</taxon>
        <taxon>metagenomes</taxon>
        <taxon>ecological metagenomes</taxon>
    </lineage>
</organism>
<dbReference type="Gene3D" id="3.40.50.300">
    <property type="entry name" value="P-loop containing nucleotide triphosphate hydrolases"/>
    <property type="match status" value="1"/>
</dbReference>
<dbReference type="GO" id="GO:0005524">
    <property type="term" value="F:ATP binding"/>
    <property type="evidence" value="ECO:0007669"/>
    <property type="project" value="UniProtKB-KW"/>
</dbReference>
<protein>
    <submittedName>
        <fullName evidence="6">High-affinity zinc uptake system ATP-binding protein ZnuC</fullName>
        <ecNumber evidence="6">3.6.3.-</ecNumber>
    </submittedName>
</protein>
<evidence type="ECO:0000256" key="4">
    <source>
        <dbReference type="ARBA" id="ARBA00022840"/>
    </source>
</evidence>
<keyword evidence="4 6" id="KW-0067">ATP-binding</keyword>
<keyword evidence="3" id="KW-0547">Nucleotide-binding</keyword>
<evidence type="ECO:0000313" key="6">
    <source>
        <dbReference type="EMBL" id="MPM02033.1"/>
    </source>
</evidence>
<dbReference type="PROSITE" id="PS50893">
    <property type="entry name" value="ABC_TRANSPORTER_2"/>
    <property type="match status" value="1"/>
</dbReference>
<dbReference type="SUPFAM" id="SSF52540">
    <property type="entry name" value="P-loop containing nucleoside triphosphate hydrolases"/>
    <property type="match status" value="1"/>
</dbReference>
<sequence>MQEGTGMIKAEGLFFSYTGSAPYVLNGIDLEIKDGEYISLVGDNGSGKSTLVRLMLRFLKPTSGTITCSARRVGYVPQKNDNANSDFPITVFEALNSYRRILRVADRSAVTRCLERVGMIDFSGERVGTLSGGQAQRVMIARALIGQPDLLILDEPSSGVDADSQKEIYGFLKQANQQDGMTIVSVEHNIDAAVQNSTQIYHLSGGRGHLCSPRHYAEEFLHGRRKES</sequence>